<protein>
    <recommendedName>
        <fullName evidence="3">Histidine kinase</fullName>
    </recommendedName>
</protein>
<keyword evidence="2" id="KW-1185">Reference proteome</keyword>
<evidence type="ECO:0000313" key="1">
    <source>
        <dbReference type="EMBL" id="PRH79252.1"/>
    </source>
</evidence>
<dbReference type="InterPro" id="IPR036890">
    <property type="entry name" value="HATPase_C_sf"/>
</dbReference>
<name>A0A2S9PXW7_9ACTN</name>
<dbReference type="OrthoDB" id="8765545at2"/>
<dbReference type="EMBL" id="PVLV01000129">
    <property type="protein sequence ID" value="PRH79252.1"/>
    <property type="molecule type" value="Genomic_DNA"/>
</dbReference>
<dbReference type="AlphaFoldDB" id="A0A2S9PXW7"/>
<gene>
    <name evidence="1" type="ORF">C6N75_10590</name>
</gene>
<proteinExistence type="predicted"/>
<dbReference type="Proteomes" id="UP000239322">
    <property type="component" value="Unassembled WGS sequence"/>
</dbReference>
<reference evidence="1 2" key="1">
    <citation type="submission" date="2018-03" db="EMBL/GenBank/DDBJ databases">
        <title>Novel Streptomyces sp. from soil.</title>
        <authorList>
            <person name="Tan G.Y.A."/>
            <person name="Lee Z.Y."/>
        </authorList>
    </citation>
    <scope>NUCLEOTIDE SEQUENCE [LARGE SCALE GENOMIC DNA]</scope>
    <source>
        <strain evidence="1 2">ST5x</strain>
    </source>
</reference>
<comment type="caution">
    <text evidence="1">The sequence shown here is derived from an EMBL/GenBank/DDBJ whole genome shotgun (WGS) entry which is preliminary data.</text>
</comment>
<organism evidence="1 2">
    <name type="scientific">Streptomyces solincola</name>
    <dbReference type="NCBI Taxonomy" id="2100817"/>
    <lineage>
        <taxon>Bacteria</taxon>
        <taxon>Bacillati</taxon>
        <taxon>Actinomycetota</taxon>
        <taxon>Actinomycetes</taxon>
        <taxon>Kitasatosporales</taxon>
        <taxon>Streptomycetaceae</taxon>
        <taxon>Streptomyces</taxon>
    </lineage>
</organism>
<dbReference type="SUPFAM" id="SSF55874">
    <property type="entry name" value="ATPase domain of HSP90 chaperone/DNA topoisomerase II/histidine kinase"/>
    <property type="match status" value="1"/>
</dbReference>
<evidence type="ECO:0008006" key="3">
    <source>
        <dbReference type="Google" id="ProtNLM"/>
    </source>
</evidence>
<dbReference type="Pfam" id="PF13589">
    <property type="entry name" value="HATPase_c_3"/>
    <property type="match status" value="1"/>
</dbReference>
<accession>A0A2S9PXW7</accession>
<dbReference type="Gene3D" id="3.30.565.10">
    <property type="entry name" value="Histidine kinase-like ATPase, C-terminal domain"/>
    <property type="match status" value="1"/>
</dbReference>
<evidence type="ECO:0000313" key="2">
    <source>
        <dbReference type="Proteomes" id="UP000239322"/>
    </source>
</evidence>
<sequence>MVAAEAEDHRTGITGRGCGMDNLFRPAEGCAVMADHVLLEAGDDLVRQLSHEREAVKAVLELVWNSLDADATKVDVVIERAGTTGVDKIVITDDGDGITPEKARTAFKQVGNSDKRVGGATDRLGRPLHGKAGRGRLRAFALGDSTRWTSTARAVDGAMMRTRIESDIRRRTTWAIDSQPAAETDHPGTKVELWGKQAHHLNKLLEPKAVTQITAALAPYLLTWPDVQVTYDGQRIDPQTQIHAEEFEDLSFDYEGQSHPFHIRLIHWRTGAERTIALCDDASAPVESLDVSAEHADFSYTAYVLWAPMPQHRNEIHLITLGGDTPLAPLLRVTREWISTRLEERRRRQRRQLVDRWIEEGVYPYPRRAEDDQARAEQTTFDLVATSINRHITGDRAKKRLTLSLLQNSLRHNPDQMVEILERVLSLSGDDVSHLHGLLQQTSLSNIIRASSIVTSRLQFLTALEHLVFDVETYGAVKERDHLHKILERELWVFGEEFNMMRSSEIGLTRMLKHHRRAVGWDSTPDAPVRAVDGGTRRVDLMLSAESHEYDRVRHLVIELKAPSVDADREQALQVDDYMQAVLKEPRFANIETTWDFYLVVRSVKDRLKPALRQANKPEGLYSEPTQYEHASVRVWVRTWSEIVREAKQRLEFVKNGIDHNPSLEEALAYLRHRHGDLIPDQLRQPTAVPAPRADMAHHPAV</sequence>